<feature type="compositionally biased region" description="Basic and acidic residues" evidence="2">
    <location>
        <begin position="1264"/>
        <end position="1273"/>
    </location>
</feature>
<dbReference type="GO" id="GO:0004520">
    <property type="term" value="F:DNA endonuclease activity"/>
    <property type="evidence" value="ECO:0007669"/>
    <property type="project" value="TreeGrafter"/>
</dbReference>
<dbReference type="PANTHER" id="PTHR45766">
    <property type="entry name" value="DNA ANNEALING HELICASE AND ENDONUCLEASE ZRANB3 FAMILY MEMBER"/>
    <property type="match status" value="1"/>
</dbReference>
<keyword evidence="1" id="KW-0378">Hydrolase</keyword>
<dbReference type="InterPro" id="IPR002711">
    <property type="entry name" value="HNH"/>
</dbReference>
<dbReference type="GO" id="GO:0005524">
    <property type="term" value="F:ATP binding"/>
    <property type="evidence" value="ECO:0007669"/>
    <property type="project" value="InterPro"/>
</dbReference>
<dbReference type="CDD" id="cd18793">
    <property type="entry name" value="SF2_C_SNF"/>
    <property type="match status" value="1"/>
</dbReference>
<feature type="domain" description="Helicase C-terminal" evidence="4">
    <location>
        <begin position="574"/>
        <end position="757"/>
    </location>
</feature>
<keyword evidence="6" id="KW-1185">Reference proteome</keyword>
<dbReference type="SMART" id="SM00487">
    <property type="entry name" value="DEXDc"/>
    <property type="match status" value="1"/>
</dbReference>
<dbReference type="GO" id="GO:0003676">
    <property type="term" value="F:nucleic acid binding"/>
    <property type="evidence" value="ECO:0007669"/>
    <property type="project" value="InterPro"/>
</dbReference>
<dbReference type="InterPro" id="IPR049730">
    <property type="entry name" value="SNF2/RAD54-like_C"/>
</dbReference>
<organism evidence="5 6">
    <name type="scientific">Populus tomentosa</name>
    <name type="common">Chinese white poplar</name>
    <dbReference type="NCBI Taxonomy" id="118781"/>
    <lineage>
        <taxon>Eukaryota</taxon>
        <taxon>Viridiplantae</taxon>
        <taxon>Streptophyta</taxon>
        <taxon>Embryophyta</taxon>
        <taxon>Tracheophyta</taxon>
        <taxon>Spermatophyta</taxon>
        <taxon>Magnoliopsida</taxon>
        <taxon>eudicotyledons</taxon>
        <taxon>Gunneridae</taxon>
        <taxon>Pentapetalae</taxon>
        <taxon>rosids</taxon>
        <taxon>fabids</taxon>
        <taxon>Malpighiales</taxon>
        <taxon>Salicaceae</taxon>
        <taxon>Saliceae</taxon>
        <taxon>Populus</taxon>
    </lineage>
</organism>
<dbReference type="PROSITE" id="PS51194">
    <property type="entry name" value="HELICASE_CTER"/>
    <property type="match status" value="1"/>
</dbReference>
<dbReference type="InterPro" id="IPR014001">
    <property type="entry name" value="Helicase_ATP-bd"/>
</dbReference>
<comment type="caution">
    <text evidence="5">The sequence shown here is derived from an EMBL/GenBank/DDBJ whole genome shotgun (WGS) entry which is preliminary data.</text>
</comment>
<dbReference type="Pfam" id="PF00271">
    <property type="entry name" value="Helicase_C"/>
    <property type="match status" value="1"/>
</dbReference>
<name>A0A8X8CGY8_POPTO</name>
<evidence type="ECO:0000259" key="4">
    <source>
        <dbReference type="PROSITE" id="PS51194"/>
    </source>
</evidence>
<dbReference type="GO" id="GO:0006281">
    <property type="term" value="P:DNA repair"/>
    <property type="evidence" value="ECO:0007669"/>
    <property type="project" value="TreeGrafter"/>
</dbReference>
<evidence type="ECO:0000256" key="2">
    <source>
        <dbReference type="SAM" id="MobiDB-lite"/>
    </source>
</evidence>
<dbReference type="OrthoDB" id="2801544at2759"/>
<dbReference type="SMART" id="SM00490">
    <property type="entry name" value="HELICc"/>
    <property type="match status" value="1"/>
</dbReference>
<dbReference type="FunFam" id="3.40.50.10810:FF:000065">
    <property type="entry name" value="SNF2 DNA repair protein, putative"/>
    <property type="match status" value="1"/>
</dbReference>
<reference evidence="5" key="1">
    <citation type="journal article" date="2020" name="bioRxiv">
        <title>Hybrid origin of Populus tomentosa Carr. identified through genome sequencing and phylogenomic analysis.</title>
        <authorList>
            <person name="An X."/>
            <person name="Gao K."/>
            <person name="Chen Z."/>
            <person name="Li J."/>
            <person name="Yang X."/>
            <person name="Yang X."/>
            <person name="Zhou J."/>
            <person name="Guo T."/>
            <person name="Zhao T."/>
            <person name="Huang S."/>
            <person name="Miao D."/>
            <person name="Khan W.U."/>
            <person name="Rao P."/>
            <person name="Ye M."/>
            <person name="Lei B."/>
            <person name="Liao W."/>
            <person name="Wang J."/>
            <person name="Ji L."/>
            <person name="Li Y."/>
            <person name="Guo B."/>
            <person name="Mustafa N.S."/>
            <person name="Li S."/>
            <person name="Yun Q."/>
            <person name="Keller S.R."/>
            <person name="Mao J."/>
            <person name="Zhang R."/>
            <person name="Strauss S.H."/>
        </authorList>
    </citation>
    <scope>NUCLEOTIDE SEQUENCE</scope>
    <source>
        <strain evidence="5">GM15</strain>
        <tissue evidence="5">Leaf</tissue>
    </source>
</reference>
<dbReference type="GO" id="GO:0043596">
    <property type="term" value="C:nuclear replication fork"/>
    <property type="evidence" value="ECO:0007669"/>
    <property type="project" value="TreeGrafter"/>
</dbReference>
<dbReference type="PROSITE" id="PS51192">
    <property type="entry name" value="HELICASE_ATP_BIND_1"/>
    <property type="match status" value="1"/>
</dbReference>
<feature type="region of interest" description="Disordered" evidence="2">
    <location>
        <begin position="841"/>
        <end position="864"/>
    </location>
</feature>
<protein>
    <recommendedName>
        <fullName evidence="7">SNF2 domain-containing protein / helicase domain-containing protein / HNH endonuclease domain-containing protein</fullName>
    </recommendedName>
</protein>
<dbReference type="GO" id="GO:0016787">
    <property type="term" value="F:hydrolase activity"/>
    <property type="evidence" value="ECO:0007669"/>
    <property type="project" value="UniProtKB-KW"/>
</dbReference>
<evidence type="ECO:0008006" key="7">
    <source>
        <dbReference type="Google" id="ProtNLM"/>
    </source>
</evidence>
<dbReference type="InterPro" id="IPR003615">
    <property type="entry name" value="HNH_nuc"/>
</dbReference>
<evidence type="ECO:0000259" key="3">
    <source>
        <dbReference type="PROSITE" id="PS51192"/>
    </source>
</evidence>
<dbReference type="AlphaFoldDB" id="A0A8X8CGY8"/>
<dbReference type="Pfam" id="PF01844">
    <property type="entry name" value="HNH"/>
    <property type="match status" value="1"/>
</dbReference>
<dbReference type="PANTHER" id="PTHR45766:SF5">
    <property type="entry name" value="SNF2 DOMAIN-CONTAINING PROTEIN _ HELICASE DOMAIN-CONTAINING PROTEIN _ HNH ENDONUCLEASE DOMAIN-CONTAINING PROTEIN"/>
    <property type="match status" value="1"/>
</dbReference>
<dbReference type="InterPro" id="IPR000330">
    <property type="entry name" value="SNF2_N"/>
</dbReference>
<feature type="compositionally biased region" description="Low complexity" evidence="2">
    <location>
        <begin position="841"/>
        <end position="850"/>
    </location>
</feature>
<feature type="domain" description="Helicase ATP-binding" evidence="3">
    <location>
        <begin position="219"/>
        <end position="383"/>
    </location>
</feature>
<dbReference type="Pfam" id="PF00176">
    <property type="entry name" value="SNF2-rel_dom"/>
    <property type="match status" value="1"/>
</dbReference>
<dbReference type="GO" id="GO:0031297">
    <property type="term" value="P:replication fork processing"/>
    <property type="evidence" value="ECO:0007669"/>
    <property type="project" value="TreeGrafter"/>
</dbReference>
<feature type="compositionally biased region" description="Basic and acidic residues" evidence="2">
    <location>
        <begin position="851"/>
        <end position="864"/>
    </location>
</feature>
<accession>A0A8X8CGY8</accession>
<feature type="region of interest" description="Disordered" evidence="2">
    <location>
        <begin position="1253"/>
        <end position="1273"/>
    </location>
</feature>
<dbReference type="CDD" id="cd00085">
    <property type="entry name" value="HNHc"/>
    <property type="match status" value="1"/>
</dbReference>
<sequence length="1273" mass="143503">MQITEEQRQRAEANRLAALEKRKAYIINQQQQPPPSPPQNPWRLFKCRKLSPKPSSSKTTTNPPLFNRVNPDLDTHLPQTFRVRLEICSPDSFSITPEAVKGFPYPGEEKCLNTLKSRLSNAMESRYTQINGGGRACVYNIRDYDVVLTCLKNCKGIEIEKIPFTTLNIIQRLSKSFDAGRWEPCRPEHFTDEKVDEFIRMLPRKLLDALLPFQLDGLRFGLRRGGRCLIADEMGLGKTLQAIAIAGCFINEGPILVVCPAILRFSWAEELERWMPFCLPSEIHLVFGHRNNPMHLTRCPKVVVISYTMLHHLRKTMLEQEWALMIVDESHHVRCSKNKSEANEIKAVLDVAEKVKRIVLLSGTPSLSRLPFDIFHQINMLWPGLLGQNKYDFAKTYCAVRVVRTYEGKGMETYKRKKGGNGNLEEKERGKDFSKGIRLEELNVLLRQTVMIRRLKEHVLKQLPPKRRQIIRLLLKRSDIISAKAACGGLVNHDASERNAAEVINSENIDGSDESGGCCRSKKLSYQELGIAKLSGFCEWLSIHPLISESDGVAKLDVNHSSQKMIIFAHHLKVLDGVQEFVHEKGVGFVRIDGNTLANDRQNAVLSFQSSNKACTCSVALALCVCLSQYGILLILLLEILGDAGQPRAVLNLTFIDCFRAVKVAIIGITAGGVGLDFSSAQNVVFLELPQSPSLMLQAEDRAHRRGQSNAVNIYIFCAKDTLDETCWQNLNKSLHRVSSIMDGKYDAVPEILVERISYFGKSDKGIRRSSEVQVKLPDSGSVWDSQPFKTDDEENVILIGSTFQTDDLNLGAAMVLDNLTDKDSVANKNLEGISEIEIRSSSRVSSSESSEGHEGNDHSEKENKLCVQTTETNDSELAQQNEADECWSNEVYSLRFEVSKYTGRIHLYSCILGKDSRPQPLYENFQPEELESLNLLAANDSKETDFKFLKGNPVSRHALLSFIKEWNALRPIERRKLRGKTLQLPLHVELCYLNESTNHKIGGLLKGGSKRRLTPLGEISHPLPSNAILKKVHLSSSYGQKEKQYTQGWTLMDEPLCKLCQMPCKGSNAKTPVYFEDLFCNLICCEEYRLRTSSRSLRQELFEIEHGVCTICQLDCHQLVRTIKPLSLERRREYIEEVAPNVASQKKLLDKLANDPSEGNAWHADHIVPVYRGGGECKLENMRTLCVACHSSVTAAQRAERCSTREKARKQLQVIMNDIKCMEETSTYDEGQGHPQMQEGDLVDDLLVKVPGSAYSRGQSTHPESEDMKKSS</sequence>
<dbReference type="Proteomes" id="UP000886885">
    <property type="component" value="Chromosome 12A"/>
</dbReference>
<dbReference type="EMBL" id="JAAWWB010000023">
    <property type="protein sequence ID" value="KAG6753965.1"/>
    <property type="molecule type" value="Genomic_DNA"/>
</dbReference>
<feature type="region of interest" description="Disordered" evidence="2">
    <location>
        <begin position="23"/>
        <end position="71"/>
    </location>
</feature>
<evidence type="ECO:0000313" key="6">
    <source>
        <dbReference type="Proteomes" id="UP000886885"/>
    </source>
</evidence>
<gene>
    <name evidence="5" type="ORF">POTOM_041973</name>
</gene>
<evidence type="ECO:0000256" key="1">
    <source>
        <dbReference type="ARBA" id="ARBA00022801"/>
    </source>
</evidence>
<proteinExistence type="predicted"/>
<dbReference type="InterPro" id="IPR001650">
    <property type="entry name" value="Helicase_C-like"/>
</dbReference>
<evidence type="ECO:0000313" key="5">
    <source>
        <dbReference type="EMBL" id="KAG6753965.1"/>
    </source>
</evidence>
<dbReference type="GO" id="GO:0008270">
    <property type="term" value="F:zinc ion binding"/>
    <property type="evidence" value="ECO:0007669"/>
    <property type="project" value="InterPro"/>
</dbReference>
<feature type="compositionally biased region" description="Low complexity" evidence="2">
    <location>
        <begin position="52"/>
        <end position="65"/>
    </location>
</feature>